<keyword evidence="3" id="KW-1185">Reference proteome</keyword>
<evidence type="ECO:0000313" key="3">
    <source>
        <dbReference type="Proteomes" id="UP000813385"/>
    </source>
</evidence>
<dbReference type="Proteomes" id="UP000813385">
    <property type="component" value="Unassembled WGS sequence"/>
</dbReference>
<sequence length="225" mass="25104">MAAHEYPNLFQIPMPLPLDLYALPSTSQLPTPPVSTCHVREKPESPFEPIMIIPMAQEQQIRNTPIHGLLLVAHDPPNPRPNHSRNRWTIYLPIGGHHFINLDPFCTVNRGYARPNGLRGTLIVSASTSADFVPAHHVCRISLHPAATVSNVLNTIIGFGRHRFEFDADGRGGRGWIMDVIDALQAGGLVSNPIEAAKARMELQMEWHKLVNKGIRVPIYRCGYH</sequence>
<dbReference type="EMBL" id="JAGPXD010000004">
    <property type="protein sequence ID" value="KAH7358132.1"/>
    <property type="molecule type" value="Genomic_DNA"/>
</dbReference>
<dbReference type="AlphaFoldDB" id="A0A8K0X2U5"/>
<dbReference type="Pfam" id="PF24968">
    <property type="entry name" value="DUF7770"/>
    <property type="match status" value="1"/>
</dbReference>
<organism evidence="2 3">
    <name type="scientific">Plectosphaerella cucumerina</name>
    <dbReference type="NCBI Taxonomy" id="40658"/>
    <lineage>
        <taxon>Eukaryota</taxon>
        <taxon>Fungi</taxon>
        <taxon>Dikarya</taxon>
        <taxon>Ascomycota</taxon>
        <taxon>Pezizomycotina</taxon>
        <taxon>Sordariomycetes</taxon>
        <taxon>Hypocreomycetidae</taxon>
        <taxon>Glomerellales</taxon>
        <taxon>Plectosphaerellaceae</taxon>
        <taxon>Plectosphaerella</taxon>
    </lineage>
</organism>
<dbReference type="InterPro" id="IPR056672">
    <property type="entry name" value="DUF7770"/>
</dbReference>
<evidence type="ECO:0000313" key="2">
    <source>
        <dbReference type="EMBL" id="KAH7358132.1"/>
    </source>
</evidence>
<feature type="domain" description="DUF7770" evidence="1">
    <location>
        <begin position="71"/>
        <end position="212"/>
    </location>
</feature>
<protein>
    <recommendedName>
        <fullName evidence="1">DUF7770 domain-containing protein</fullName>
    </recommendedName>
</protein>
<accession>A0A8K0X2U5</accession>
<reference evidence="2" key="1">
    <citation type="journal article" date="2021" name="Nat. Commun.">
        <title>Genetic determinants of endophytism in the Arabidopsis root mycobiome.</title>
        <authorList>
            <person name="Mesny F."/>
            <person name="Miyauchi S."/>
            <person name="Thiergart T."/>
            <person name="Pickel B."/>
            <person name="Atanasova L."/>
            <person name="Karlsson M."/>
            <person name="Huettel B."/>
            <person name="Barry K.W."/>
            <person name="Haridas S."/>
            <person name="Chen C."/>
            <person name="Bauer D."/>
            <person name="Andreopoulos W."/>
            <person name="Pangilinan J."/>
            <person name="LaButti K."/>
            <person name="Riley R."/>
            <person name="Lipzen A."/>
            <person name="Clum A."/>
            <person name="Drula E."/>
            <person name="Henrissat B."/>
            <person name="Kohler A."/>
            <person name="Grigoriev I.V."/>
            <person name="Martin F.M."/>
            <person name="Hacquard S."/>
        </authorList>
    </citation>
    <scope>NUCLEOTIDE SEQUENCE</scope>
    <source>
        <strain evidence="2">MPI-CAGE-AT-0016</strain>
    </source>
</reference>
<name>A0A8K0X2U5_9PEZI</name>
<proteinExistence type="predicted"/>
<gene>
    <name evidence="2" type="ORF">B0T11DRAFT_340481</name>
</gene>
<evidence type="ECO:0000259" key="1">
    <source>
        <dbReference type="Pfam" id="PF24968"/>
    </source>
</evidence>
<comment type="caution">
    <text evidence="2">The sequence shown here is derived from an EMBL/GenBank/DDBJ whole genome shotgun (WGS) entry which is preliminary data.</text>
</comment>
<dbReference type="OrthoDB" id="3527137at2759"/>